<name>A0A839MY96_9MICO</name>
<evidence type="ECO:0000256" key="8">
    <source>
        <dbReference type="ARBA" id="ARBA00038120"/>
    </source>
</evidence>
<evidence type="ECO:0000313" key="12">
    <source>
        <dbReference type="Proteomes" id="UP000559182"/>
    </source>
</evidence>
<dbReference type="EMBL" id="JACHVQ010000001">
    <property type="protein sequence ID" value="MBB2890147.1"/>
    <property type="molecule type" value="Genomic_DNA"/>
</dbReference>
<keyword evidence="12" id="KW-1185">Reference proteome</keyword>
<keyword evidence="5" id="KW-0472">Membrane</keyword>
<dbReference type="Pfam" id="PF00535">
    <property type="entry name" value="Glycos_transf_2"/>
    <property type="match status" value="1"/>
</dbReference>
<dbReference type="AlphaFoldDB" id="A0A839MY96"/>
<evidence type="ECO:0000256" key="3">
    <source>
        <dbReference type="ARBA" id="ARBA00022676"/>
    </source>
</evidence>
<keyword evidence="3" id="KW-0328">Glycosyltransferase</keyword>
<evidence type="ECO:0000256" key="6">
    <source>
        <dbReference type="ARBA" id="ARBA00037281"/>
    </source>
</evidence>
<comment type="subcellular location">
    <subcellularLocation>
        <location evidence="1">Cell membrane</location>
    </subcellularLocation>
</comment>
<evidence type="ECO:0000256" key="1">
    <source>
        <dbReference type="ARBA" id="ARBA00004236"/>
    </source>
</evidence>
<protein>
    <recommendedName>
        <fullName evidence="9">4,4'-diaponeurosporenoate glycosyltransferase</fullName>
    </recommendedName>
</protein>
<comment type="function">
    <text evidence="6">Catalyzes the glycosylation of 4,4'-diaponeurosporenoate, i.e. the esterification of glucose at the C1'' position with the carboxyl group of 4,4'-diaponeurosporenic acid, to form glycosyl-4,4'-diaponeurosporenoate. This is a step in the biosynthesis of staphyloxanthin, an orange pigment present in most staphylococci strains.</text>
</comment>
<dbReference type="Proteomes" id="UP000559182">
    <property type="component" value="Unassembled WGS sequence"/>
</dbReference>
<keyword evidence="4 11" id="KW-0808">Transferase</keyword>
<organism evidence="11 12">
    <name type="scientific">Flexivirga oryzae</name>
    <dbReference type="NCBI Taxonomy" id="1794944"/>
    <lineage>
        <taxon>Bacteria</taxon>
        <taxon>Bacillati</taxon>
        <taxon>Actinomycetota</taxon>
        <taxon>Actinomycetes</taxon>
        <taxon>Micrococcales</taxon>
        <taxon>Dermacoccaceae</taxon>
        <taxon>Flexivirga</taxon>
    </lineage>
</organism>
<keyword evidence="2" id="KW-1003">Cell membrane</keyword>
<evidence type="ECO:0000256" key="2">
    <source>
        <dbReference type="ARBA" id="ARBA00022475"/>
    </source>
</evidence>
<accession>A0A839MY96</accession>
<dbReference type="GO" id="GO:0005886">
    <property type="term" value="C:plasma membrane"/>
    <property type="evidence" value="ECO:0007669"/>
    <property type="project" value="UniProtKB-SubCell"/>
</dbReference>
<comment type="similarity">
    <text evidence="8">Belongs to the glycosyltransferase 2 family. CrtQ subfamily.</text>
</comment>
<evidence type="ECO:0000313" key="11">
    <source>
        <dbReference type="EMBL" id="MBB2890147.1"/>
    </source>
</evidence>
<comment type="caution">
    <text evidence="11">The sequence shown here is derived from an EMBL/GenBank/DDBJ whole genome shotgun (WGS) entry which is preliminary data.</text>
</comment>
<dbReference type="PANTHER" id="PTHR43646">
    <property type="entry name" value="GLYCOSYLTRANSFERASE"/>
    <property type="match status" value="1"/>
</dbReference>
<evidence type="ECO:0000256" key="5">
    <source>
        <dbReference type="ARBA" id="ARBA00023136"/>
    </source>
</evidence>
<sequence>MTTVLIAAHNEAGIIGRTLDGLLNEGGDSSIRVVVAANGCTDDTAAVARRRHVEVVEVAEPGKAAALNAAEHGLIGYPRVYLDADVNLTRSAVEQLTRALRSVDDDSSQPAVLATVPARRVDASGSTVLVRMYYAVNARHPAYQTGLFGRGAIALSEDGRRRFTEFPEIIADDLFLDSLFGPGETAEVDNVVSVVRAVRSTRDLVRRLARVRRGNAQLRAADATGQVRRAMGPGWLVAAARTDPRIIPGALVYAAITIAAEVQSRWGGDGWGADRSTSDAEAAVIR</sequence>
<comment type="pathway">
    <text evidence="7">Carotenoid biosynthesis; staphyloxanthin biosynthesis; staphyloxanthin from farnesyl diphosphate: step 4/5.</text>
</comment>
<dbReference type="InterPro" id="IPR001173">
    <property type="entry name" value="Glyco_trans_2-like"/>
</dbReference>
<reference evidence="11 12" key="1">
    <citation type="submission" date="2020-08" db="EMBL/GenBank/DDBJ databases">
        <title>Sequencing the genomes of 1000 actinobacteria strains.</title>
        <authorList>
            <person name="Klenk H.-P."/>
        </authorList>
    </citation>
    <scope>NUCLEOTIDE SEQUENCE [LARGE SCALE GENOMIC DNA]</scope>
    <source>
        <strain evidence="11 12">DSM 105369</strain>
    </source>
</reference>
<dbReference type="Gene3D" id="3.90.550.10">
    <property type="entry name" value="Spore Coat Polysaccharide Biosynthesis Protein SpsA, Chain A"/>
    <property type="match status" value="1"/>
</dbReference>
<dbReference type="GO" id="GO:0016757">
    <property type="term" value="F:glycosyltransferase activity"/>
    <property type="evidence" value="ECO:0007669"/>
    <property type="project" value="UniProtKB-KW"/>
</dbReference>
<evidence type="ECO:0000259" key="10">
    <source>
        <dbReference type="Pfam" id="PF00535"/>
    </source>
</evidence>
<evidence type="ECO:0000256" key="4">
    <source>
        <dbReference type="ARBA" id="ARBA00022679"/>
    </source>
</evidence>
<dbReference type="InterPro" id="IPR029044">
    <property type="entry name" value="Nucleotide-diphossugar_trans"/>
</dbReference>
<dbReference type="SUPFAM" id="SSF53448">
    <property type="entry name" value="Nucleotide-diphospho-sugar transferases"/>
    <property type="match status" value="1"/>
</dbReference>
<evidence type="ECO:0000256" key="9">
    <source>
        <dbReference type="ARBA" id="ARBA00040345"/>
    </source>
</evidence>
<feature type="domain" description="Glycosyltransferase 2-like" evidence="10">
    <location>
        <begin position="3"/>
        <end position="118"/>
    </location>
</feature>
<gene>
    <name evidence="11" type="ORF">FHU39_000131</name>
</gene>
<evidence type="ECO:0000256" key="7">
    <source>
        <dbReference type="ARBA" id="ARBA00037904"/>
    </source>
</evidence>
<dbReference type="RefSeq" id="WP_183318034.1">
    <property type="nucleotide sequence ID" value="NZ_JACHVQ010000001.1"/>
</dbReference>
<proteinExistence type="inferred from homology"/>
<dbReference type="PANTHER" id="PTHR43646:SF2">
    <property type="entry name" value="GLYCOSYLTRANSFERASE 2-LIKE DOMAIN-CONTAINING PROTEIN"/>
    <property type="match status" value="1"/>
</dbReference>